<evidence type="ECO:0000313" key="1">
    <source>
        <dbReference type="EMBL" id="PLC56012.1"/>
    </source>
</evidence>
<comment type="caution">
    <text evidence="1">The sequence shown here is derived from an EMBL/GenBank/DDBJ whole genome shotgun (WGS) entry which is preliminary data.</text>
</comment>
<dbReference type="AlphaFoldDB" id="A0A2N4ULW2"/>
<gene>
    <name evidence="1" type="ORF">CIK00_20680</name>
</gene>
<accession>A0A2N4ULW2</accession>
<sequence length="168" mass="19399">MKNNKRANETATSVRKDMRMDKDLLALVDAVRGDVPFAAWVKRAIKMRLEKENVIRERTVKSVPIQMKIEKENINRDCTIKSVPIKKSVKVLRHNPKVKKISSNMQRSIKTKKILFDAIKILSVEEKIEIIKARYPKSELRKAIGDVVSKDSIAKYWDEIGIVLNEND</sequence>
<dbReference type="EMBL" id="NPIB01000046">
    <property type="protein sequence ID" value="PLC56012.1"/>
    <property type="molecule type" value="Genomic_DNA"/>
</dbReference>
<protein>
    <submittedName>
        <fullName evidence="1">Uncharacterized protein</fullName>
    </submittedName>
</protein>
<name>A0A2N4ULW2_9GAMM</name>
<dbReference type="Proteomes" id="UP000234420">
    <property type="component" value="Unassembled WGS sequence"/>
</dbReference>
<organism evidence="1 2">
    <name type="scientific">Photobacterium carnosum</name>
    <dbReference type="NCBI Taxonomy" id="2023717"/>
    <lineage>
        <taxon>Bacteria</taxon>
        <taxon>Pseudomonadati</taxon>
        <taxon>Pseudomonadota</taxon>
        <taxon>Gammaproteobacteria</taxon>
        <taxon>Vibrionales</taxon>
        <taxon>Vibrionaceae</taxon>
        <taxon>Photobacterium</taxon>
    </lineage>
</organism>
<dbReference type="RefSeq" id="WP_101770419.1">
    <property type="nucleotide sequence ID" value="NZ_BPPU01000009.1"/>
</dbReference>
<evidence type="ECO:0000313" key="2">
    <source>
        <dbReference type="Proteomes" id="UP000234420"/>
    </source>
</evidence>
<keyword evidence="2" id="KW-1185">Reference proteome</keyword>
<proteinExistence type="predicted"/>
<reference evidence="1 2" key="1">
    <citation type="journal article" date="2018" name="Syst. Appl. Microbiol.">
        <title>Photobacterium carnosum sp. nov., isolated from spoiled modified atmosphere packaged poultry meat.</title>
        <authorList>
            <person name="Hilgarth M."/>
            <person name="Fuertes S."/>
            <person name="Ehrmann M."/>
            <person name="Vogel R.F."/>
        </authorList>
    </citation>
    <scope>NUCLEOTIDE SEQUENCE [LARGE SCALE GENOMIC DNA]</scope>
    <source>
        <strain evidence="1 2">TMW 2.2021</strain>
    </source>
</reference>